<dbReference type="EMBL" id="JACTNZ010000013">
    <property type="protein sequence ID" value="KAG5516315.1"/>
    <property type="molecule type" value="Genomic_DNA"/>
</dbReference>
<gene>
    <name evidence="2" type="ORF">RHGRI_037133</name>
</gene>
<proteinExistence type="predicted"/>
<sequence length="376" mass="39811">MKSGLHLNSIGNNWSEFRSDLSEATTGGMMSVWTELNPPAEAMEVEAIASCQPSAPILGAWDNAIPNRSPSPHVIHKPFDLCPGAPPPMVSSTNPTPPSLLSLDSCSTLSPQNPSPARKLQEVFQQAGDRLDSEERLSSIVRSLEAEMRSSGVLVDCSELKSQLSRLKDHHDISGNQSPSPDACGKSQTLNINFKVPSGSKLGKGKSEANAIALVAGESSSSLSAVEKSNDTTSVLAEIHNLDELQPCTTSTSLSIPVPEIVAQDSVIERIVVKDPVAIQGQVDAPARPYPSSKPCDELSDSEDELLGVLESVVSSKKESEDFTSTVAATPLVIRIVFCKESSAAVLLMFYPPDGFAAPVLCPAPVVLVIAGLFML</sequence>
<evidence type="ECO:0000313" key="3">
    <source>
        <dbReference type="Proteomes" id="UP000823749"/>
    </source>
</evidence>
<accession>A0AAV6HQM2</accession>
<protein>
    <submittedName>
        <fullName evidence="2">Uncharacterized protein</fullName>
    </submittedName>
</protein>
<evidence type="ECO:0000313" key="2">
    <source>
        <dbReference type="EMBL" id="KAG5516315.1"/>
    </source>
</evidence>
<dbReference type="AlphaFoldDB" id="A0AAV6HQM2"/>
<evidence type="ECO:0000256" key="1">
    <source>
        <dbReference type="SAM" id="Phobius"/>
    </source>
</evidence>
<dbReference type="Proteomes" id="UP000823749">
    <property type="component" value="Chromosome 13"/>
</dbReference>
<reference evidence="2 3" key="1">
    <citation type="submission" date="2020-08" db="EMBL/GenBank/DDBJ databases">
        <title>Plant Genome Project.</title>
        <authorList>
            <person name="Zhang R.-G."/>
        </authorList>
    </citation>
    <scope>NUCLEOTIDE SEQUENCE [LARGE SCALE GENOMIC DNA]</scope>
    <source>
        <strain evidence="2">WSP0</strain>
        <tissue evidence="2">Leaf</tissue>
    </source>
</reference>
<keyword evidence="3" id="KW-1185">Reference proteome</keyword>
<keyword evidence="1" id="KW-0812">Transmembrane</keyword>
<keyword evidence="1" id="KW-0472">Membrane</keyword>
<keyword evidence="1" id="KW-1133">Transmembrane helix</keyword>
<organism evidence="2 3">
    <name type="scientific">Rhododendron griersonianum</name>
    <dbReference type="NCBI Taxonomy" id="479676"/>
    <lineage>
        <taxon>Eukaryota</taxon>
        <taxon>Viridiplantae</taxon>
        <taxon>Streptophyta</taxon>
        <taxon>Embryophyta</taxon>
        <taxon>Tracheophyta</taxon>
        <taxon>Spermatophyta</taxon>
        <taxon>Magnoliopsida</taxon>
        <taxon>eudicotyledons</taxon>
        <taxon>Gunneridae</taxon>
        <taxon>Pentapetalae</taxon>
        <taxon>asterids</taxon>
        <taxon>Ericales</taxon>
        <taxon>Ericaceae</taxon>
        <taxon>Ericoideae</taxon>
        <taxon>Rhodoreae</taxon>
        <taxon>Rhododendron</taxon>
    </lineage>
</organism>
<comment type="caution">
    <text evidence="2">The sequence shown here is derived from an EMBL/GenBank/DDBJ whole genome shotgun (WGS) entry which is preliminary data.</text>
</comment>
<name>A0AAV6HQM2_9ERIC</name>
<feature type="transmembrane region" description="Helical" evidence="1">
    <location>
        <begin position="356"/>
        <end position="375"/>
    </location>
</feature>